<dbReference type="OrthoDB" id="9767435at2"/>
<keyword evidence="8" id="KW-1133">Transmembrane helix</keyword>
<feature type="domain" description="Signal transduction histidine kinase subgroup 2 dimerisation and phosphoacceptor" evidence="9">
    <location>
        <begin position="324"/>
        <end position="397"/>
    </location>
</feature>
<evidence type="ECO:0000256" key="7">
    <source>
        <dbReference type="ARBA" id="ARBA00022840"/>
    </source>
</evidence>
<keyword evidence="6 10" id="KW-0418">Kinase</keyword>
<dbReference type="Gene3D" id="3.30.450.20">
    <property type="entry name" value="PAS domain"/>
    <property type="match status" value="1"/>
</dbReference>
<keyword evidence="4" id="KW-0808">Transferase</keyword>
<dbReference type="GO" id="GO:0005524">
    <property type="term" value="F:ATP binding"/>
    <property type="evidence" value="ECO:0007669"/>
    <property type="project" value="UniProtKB-KW"/>
</dbReference>
<dbReference type="GO" id="GO:0004673">
    <property type="term" value="F:protein histidine kinase activity"/>
    <property type="evidence" value="ECO:0007669"/>
    <property type="project" value="UniProtKB-EC"/>
</dbReference>
<keyword evidence="8" id="KW-0812">Transmembrane</keyword>
<dbReference type="PANTHER" id="PTHR41523:SF8">
    <property type="entry name" value="ETHYLENE RESPONSE SENSOR PROTEIN"/>
    <property type="match status" value="1"/>
</dbReference>
<dbReference type="Proteomes" id="UP000198281">
    <property type="component" value="Unassembled WGS sequence"/>
</dbReference>
<proteinExistence type="predicted"/>
<keyword evidence="7" id="KW-0067">ATP-binding</keyword>
<sequence length="519" mass="54925">MIGDRLARLSTGIKMLLILSLALLPLGLIALLASRESANSNRYAREAAVRMMAADSTRRLDAATTAIARDMSAMAVQMGDAPPPAGACRRSLDTLAATQPSGVRLALSTIDGKLICTTTGFSSDAIIPPAPGIGAEAKLVPDARALRITIAQNNLLVTGELPRNTLAQITAPTVDEGATMLQLWQGDASVQLTGSGDIGPLAKTIKVASPVAGGQLALELIANAAPMRAIELLMIALPILMWAAAGLIGWLVMDRLVLRPLARLQHAVSSYSISDGPLKTPAMKTPSHEIRDLAEAFADATARQVTHEAELAEGLARQIRLTREVHHRVKNNLQVVSSLINLHARGARGAEASDAYAAIQRRVDALAVVHRNHYAELEENRGVDPRALIGEIASNLRGTASGDAAGMPVRLEITPSSASQDVAVPVAFLVTEVAEMVMNCDPAGGLTIRLLPTRDPERALLELVADGLKTQACHHHPSFGRFERVAEGLARQLRAPLDRSVDGRLAIEIPIVGQGEPKA</sequence>
<dbReference type="PANTHER" id="PTHR41523">
    <property type="entry name" value="TWO-COMPONENT SYSTEM SENSOR PROTEIN"/>
    <property type="match status" value="1"/>
</dbReference>
<gene>
    <name evidence="10" type="ORF">SAMN06295912_106172</name>
</gene>
<evidence type="ECO:0000256" key="5">
    <source>
        <dbReference type="ARBA" id="ARBA00022741"/>
    </source>
</evidence>
<evidence type="ECO:0000256" key="6">
    <source>
        <dbReference type="ARBA" id="ARBA00022777"/>
    </source>
</evidence>
<evidence type="ECO:0000256" key="8">
    <source>
        <dbReference type="SAM" id="Phobius"/>
    </source>
</evidence>
<comment type="catalytic activity">
    <reaction evidence="1">
        <text>ATP + protein L-histidine = ADP + protein N-phospho-L-histidine.</text>
        <dbReference type="EC" id="2.7.13.3"/>
    </reaction>
</comment>
<evidence type="ECO:0000313" key="11">
    <source>
        <dbReference type="Proteomes" id="UP000198281"/>
    </source>
</evidence>
<dbReference type="InterPro" id="IPR011495">
    <property type="entry name" value="Sig_transdc_His_kin_sub2_dim/P"/>
</dbReference>
<dbReference type="Pfam" id="PF07568">
    <property type="entry name" value="HisKA_2"/>
    <property type="match status" value="1"/>
</dbReference>
<accession>A0A239EJ36</accession>
<dbReference type="RefSeq" id="WP_089219098.1">
    <property type="nucleotide sequence ID" value="NZ_FZOS01000006.1"/>
</dbReference>
<evidence type="ECO:0000256" key="4">
    <source>
        <dbReference type="ARBA" id="ARBA00022679"/>
    </source>
</evidence>
<dbReference type="AlphaFoldDB" id="A0A239EJ36"/>
<keyword evidence="5" id="KW-0547">Nucleotide-binding</keyword>
<evidence type="ECO:0000313" key="10">
    <source>
        <dbReference type="EMBL" id="SNS44685.1"/>
    </source>
</evidence>
<protein>
    <recommendedName>
        <fullName evidence="2">histidine kinase</fullName>
        <ecNumber evidence="2">2.7.13.3</ecNumber>
    </recommendedName>
</protein>
<evidence type="ECO:0000259" key="9">
    <source>
        <dbReference type="Pfam" id="PF07568"/>
    </source>
</evidence>
<feature type="transmembrane region" description="Helical" evidence="8">
    <location>
        <begin position="232"/>
        <end position="253"/>
    </location>
</feature>
<evidence type="ECO:0000256" key="2">
    <source>
        <dbReference type="ARBA" id="ARBA00012438"/>
    </source>
</evidence>
<name>A0A239EJ36_9SPHN</name>
<keyword evidence="11" id="KW-1185">Reference proteome</keyword>
<dbReference type="EMBL" id="FZOS01000006">
    <property type="protein sequence ID" value="SNS44685.1"/>
    <property type="molecule type" value="Genomic_DNA"/>
</dbReference>
<dbReference type="EC" id="2.7.13.3" evidence="2"/>
<keyword evidence="8" id="KW-0472">Membrane</keyword>
<reference evidence="11" key="1">
    <citation type="submission" date="2017-06" db="EMBL/GenBank/DDBJ databases">
        <authorList>
            <person name="Varghese N."/>
            <person name="Submissions S."/>
        </authorList>
    </citation>
    <scope>NUCLEOTIDE SEQUENCE [LARGE SCALE GENOMIC DNA]</scope>
    <source>
        <strain evidence="11">LNB2</strain>
    </source>
</reference>
<evidence type="ECO:0000256" key="3">
    <source>
        <dbReference type="ARBA" id="ARBA00022553"/>
    </source>
</evidence>
<evidence type="ECO:0000256" key="1">
    <source>
        <dbReference type="ARBA" id="ARBA00000085"/>
    </source>
</evidence>
<organism evidence="10 11">
    <name type="scientific">Edaphosphingomonas laterariae</name>
    <dbReference type="NCBI Taxonomy" id="861865"/>
    <lineage>
        <taxon>Bacteria</taxon>
        <taxon>Pseudomonadati</taxon>
        <taxon>Pseudomonadota</taxon>
        <taxon>Alphaproteobacteria</taxon>
        <taxon>Sphingomonadales</taxon>
        <taxon>Rhizorhabdaceae</taxon>
        <taxon>Edaphosphingomonas</taxon>
    </lineage>
</organism>
<keyword evidence="3" id="KW-0597">Phosphoprotein</keyword>